<organism evidence="1 2">
    <name type="scientific">Burkholderia sola</name>
    <dbReference type="NCBI Taxonomy" id="2843302"/>
    <lineage>
        <taxon>Bacteria</taxon>
        <taxon>Pseudomonadati</taxon>
        <taxon>Pseudomonadota</taxon>
        <taxon>Betaproteobacteria</taxon>
        <taxon>Burkholderiales</taxon>
        <taxon>Burkholderiaceae</taxon>
        <taxon>Burkholderia</taxon>
        <taxon>Burkholderia cepacia complex</taxon>
    </lineage>
</organism>
<proteinExistence type="predicted"/>
<accession>A0ABV2CF91</accession>
<name>A0ABV2CF91_9BURK</name>
<protein>
    <submittedName>
        <fullName evidence="1">Uncharacterized protein</fullName>
    </submittedName>
</protein>
<dbReference type="Proteomes" id="UP001548587">
    <property type="component" value="Unassembled WGS sequence"/>
</dbReference>
<dbReference type="EMBL" id="JBEWCH010000018">
    <property type="protein sequence ID" value="MET1477389.1"/>
    <property type="molecule type" value="Genomic_DNA"/>
</dbReference>
<sequence>MSKKILDPENEDAECCIAWRYPGRPGRRSAAAIAAAHPAVSPAAIRPLPADIGFAPG</sequence>
<dbReference type="RefSeq" id="WP_209927356.1">
    <property type="nucleotide sequence ID" value="NZ_JBEWCH010000018.1"/>
</dbReference>
<keyword evidence="2" id="KW-1185">Reference proteome</keyword>
<evidence type="ECO:0000313" key="2">
    <source>
        <dbReference type="Proteomes" id="UP001548587"/>
    </source>
</evidence>
<comment type="caution">
    <text evidence="1">The sequence shown here is derived from an EMBL/GenBank/DDBJ whole genome shotgun (WGS) entry which is preliminary data.</text>
</comment>
<evidence type="ECO:0000313" key="1">
    <source>
        <dbReference type="EMBL" id="MET1477389.1"/>
    </source>
</evidence>
<reference evidence="1 2" key="1">
    <citation type="submission" date="2024-06" db="EMBL/GenBank/DDBJ databases">
        <title>Burkholderia sola in Mexico.</title>
        <authorList>
            <person name="Estrada P."/>
        </authorList>
    </citation>
    <scope>NUCLEOTIDE SEQUENCE [LARGE SCALE GENOMIC DNA]</scope>
    <source>
        <strain evidence="1 2">CpTa8-5</strain>
    </source>
</reference>
<gene>
    <name evidence="1" type="ORF">ABXL37_24355</name>
</gene>